<organism evidence="2 4">
    <name type="scientific">Phytophthora rubi</name>
    <dbReference type="NCBI Taxonomy" id="129364"/>
    <lineage>
        <taxon>Eukaryota</taxon>
        <taxon>Sar</taxon>
        <taxon>Stramenopiles</taxon>
        <taxon>Oomycota</taxon>
        <taxon>Peronosporomycetes</taxon>
        <taxon>Peronosporales</taxon>
        <taxon>Peronosporaceae</taxon>
        <taxon>Phytophthora</taxon>
    </lineage>
</organism>
<protein>
    <submittedName>
        <fullName evidence="2">Uncharacterized protein</fullName>
    </submittedName>
</protein>
<name>A0A6A3MFV3_9STRA</name>
<sequence length="192" mass="21683">MSCYEEVAVTVPSSSFNAAADKSLLAKIISTPPFAVDRKAVKWAWRGIASQLNSSLGTNFSFRSCRDRAGLLLRKYAVRKRRNEATSGTSEVLTDDDDVLEQLMRLEDIAIIRVQTQKAATASKTQELETMGQRLMQAAEKRVAMRIDITEGYKSSKPKRHRLSTLLDKEQEKAAARRNLEAQKVQRHREEL</sequence>
<evidence type="ECO:0000313" key="3">
    <source>
        <dbReference type="EMBL" id="KAE9344432.1"/>
    </source>
</evidence>
<dbReference type="Proteomes" id="UP000434957">
    <property type="component" value="Unassembled WGS sequence"/>
</dbReference>
<dbReference type="EMBL" id="QXFV01000725">
    <property type="protein sequence ID" value="KAE9028808.1"/>
    <property type="molecule type" value="Genomic_DNA"/>
</dbReference>
<evidence type="ECO:0000313" key="4">
    <source>
        <dbReference type="Proteomes" id="UP000429607"/>
    </source>
</evidence>
<accession>A0A6A3MFV3</accession>
<dbReference type="EMBL" id="QXFT01000421">
    <property type="protein sequence ID" value="KAE9344432.1"/>
    <property type="molecule type" value="Genomic_DNA"/>
</dbReference>
<keyword evidence="5" id="KW-1185">Reference proteome</keyword>
<comment type="caution">
    <text evidence="2">The sequence shown here is derived from an EMBL/GenBank/DDBJ whole genome shotgun (WGS) entry which is preliminary data.</text>
</comment>
<evidence type="ECO:0000256" key="1">
    <source>
        <dbReference type="SAM" id="MobiDB-lite"/>
    </source>
</evidence>
<evidence type="ECO:0000313" key="2">
    <source>
        <dbReference type="EMBL" id="KAE9028808.1"/>
    </source>
</evidence>
<dbReference type="Proteomes" id="UP000429607">
    <property type="component" value="Unassembled WGS sequence"/>
</dbReference>
<dbReference type="AlphaFoldDB" id="A0A6A3MFV3"/>
<proteinExistence type="predicted"/>
<reference evidence="2 4" key="1">
    <citation type="submission" date="2018-09" db="EMBL/GenBank/DDBJ databases">
        <title>Genomic investigation of the strawberry pathogen Phytophthora fragariae indicates pathogenicity is determined by transcriptional variation in three key races.</title>
        <authorList>
            <person name="Adams T.M."/>
            <person name="Armitage A.D."/>
            <person name="Sobczyk M.K."/>
            <person name="Bates H.J."/>
            <person name="Dunwell J.M."/>
            <person name="Nellist C.F."/>
            <person name="Harrison R.J."/>
        </authorList>
    </citation>
    <scope>NUCLEOTIDE SEQUENCE [LARGE SCALE GENOMIC DNA]</scope>
    <source>
        <strain evidence="2 4">SCRP249</strain>
        <strain evidence="3 5">SCRP333</strain>
    </source>
</reference>
<evidence type="ECO:0000313" key="5">
    <source>
        <dbReference type="Proteomes" id="UP000434957"/>
    </source>
</evidence>
<feature type="compositionally biased region" description="Basic and acidic residues" evidence="1">
    <location>
        <begin position="171"/>
        <end position="181"/>
    </location>
</feature>
<feature type="region of interest" description="Disordered" evidence="1">
    <location>
        <begin position="171"/>
        <end position="192"/>
    </location>
</feature>
<gene>
    <name evidence="2" type="ORF">PR001_g11652</name>
    <name evidence="3" type="ORF">PR003_g8470</name>
</gene>